<keyword evidence="1" id="KW-1133">Transmembrane helix</keyword>
<keyword evidence="1" id="KW-0812">Transmembrane</keyword>
<proteinExistence type="predicted"/>
<gene>
    <name evidence="2" type="ORF">G4Y79_11920</name>
</gene>
<dbReference type="AlphaFoldDB" id="A0A7S8EDL3"/>
<dbReference type="RefSeq" id="WP_195173101.1">
    <property type="nucleotide sequence ID" value="NZ_CP062983.1"/>
</dbReference>
<keyword evidence="3" id="KW-1185">Reference proteome</keyword>
<dbReference type="EMBL" id="CP062983">
    <property type="protein sequence ID" value="QPC85038.1"/>
    <property type="molecule type" value="Genomic_DNA"/>
</dbReference>
<sequence>MELRLILRMLRRRWWLIVVPVVVAVVLTLPQFLNRGTAISGGFYTSLRYTAAQETSNLPNRDGDFQDVWLASEYVVNAFTDWVRSRSFRAELESLVPDTVDVGALVVRADNDRSIGQIELEHPDAEQLTEIANAMLDILETRSQDYFPHLGGQAAQVAVIDSPVIVPQSPPLTNRFGPIIQWGVALLGGLMLAVIVEYLDPTLHHADELQTMGVRVLSKVPRY</sequence>
<organism evidence="2 3">
    <name type="scientific">Phototrophicus methaneseepsis</name>
    <dbReference type="NCBI Taxonomy" id="2710758"/>
    <lineage>
        <taxon>Bacteria</taxon>
        <taxon>Bacillati</taxon>
        <taxon>Chloroflexota</taxon>
        <taxon>Candidatus Thermofontia</taxon>
        <taxon>Phototrophicales</taxon>
        <taxon>Phototrophicaceae</taxon>
        <taxon>Phototrophicus</taxon>
    </lineage>
</organism>
<protein>
    <recommendedName>
        <fullName evidence="4">Polysaccharide chain length determinant N-terminal domain-containing protein</fullName>
    </recommendedName>
</protein>
<reference evidence="2 3" key="1">
    <citation type="submission" date="2020-02" db="EMBL/GenBank/DDBJ databases">
        <authorList>
            <person name="Zheng R.K."/>
            <person name="Sun C.M."/>
        </authorList>
    </citation>
    <scope>NUCLEOTIDE SEQUENCE [LARGE SCALE GENOMIC DNA]</scope>
    <source>
        <strain evidence="3">rifampicinis</strain>
    </source>
</reference>
<keyword evidence="1" id="KW-0472">Membrane</keyword>
<dbReference type="KEGG" id="pmet:G4Y79_11920"/>
<evidence type="ECO:0000313" key="2">
    <source>
        <dbReference type="EMBL" id="QPC85038.1"/>
    </source>
</evidence>
<accession>A0A7S8EDL3</accession>
<evidence type="ECO:0008006" key="4">
    <source>
        <dbReference type="Google" id="ProtNLM"/>
    </source>
</evidence>
<name>A0A7S8EDL3_9CHLR</name>
<dbReference type="Proteomes" id="UP000594468">
    <property type="component" value="Chromosome"/>
</dbReference>
<evidence type="ECO:0000256" key="1">
    <source>
        <dbReference type="SAM" id="Phobius"/>
    </source>
</evidence>
<evidence type="ECO:0000313" key="3">
    <source>
        <dbReference type="Proteomes" id="UP000594468"/>
    </source>
</evidence>
<feature type="transmembrane region" description="Helical" evidence="1">
    <location>
        <begin position="14"/>
        <end position="33"/>
    </location>
</feature>